<evidence type="ECO:0000256" key="1">
    <source>
        <dbReference type="SAM" id="MobiDB-lite"/>
    </source>
</evidence>
<dbReference type="VEuPathDB" id="AmoebaDB:EHI_192430"/>
<evidence type="ECO:0000313" key="2">
    <source>
        <dbReference type="EMBL" id="GAT95048.1"/>
    </source>
</evidence>
<dbReference type="OMA" id="NRIHNNI"/>
<dbReference type="VEuPathDB" id="AmoebaDB:EHI8A_197430"/>
<proteinExistence type="predicted"/>
<dbReference type="VEuPathDB" id="AmoebaDB:EHI5A_139130"/>
<sequence length="251" mass="28567">METESHSAFHSVRLMCDSDGQLLLRPINSEPNSVDNEVNQKNIKKELTSSKSKQNKRQETYQEEMLNAKRKSKNRDAAQQSFLIGLLATFGYELKINKLYKKGKTTSQLFTINSIKKEGTLVYKSYDVVPEVEDLRDKRRCLDAVTNSKLLDLALSHPEVVAVEKKCRISKYGHAIGMRRIKTLSLNGCSLRILDITKLGSQIHNMILEHMGEKDCLVNAQSYDITSVIQNYVSHRIKEESDDSDTVDDLL</sequence>
<evidence type="ECO:0000313" key="3">
    <source>
        <dbReference type="Proteomes" id="UP000078387"/>
    </source>
</evidence>
<dbReference type="AlphaFoldDB" id="A0A5K1UIY8"/>
<dbReference type="VEuPathDB" id="AmoebaDB:EHI7A_101740"/>
<organism evidence="2 3">
    <name type="scientific">Entamoeba histolytica</name>
    <dbReference type="NCBI Taxonomy" id="5759"/>
    <lineage>
        <taxon>Eukaryota</taxon>
        <taxon>Amoebozoa</taxon>
        <taxon>Evosea</taxon>
        <taxon>Archamoebae</taxon>
        <taxon>Mastigamoebida</taxon>
        <taxon>Entamoebidae</taxon>
        <taxon>Entamoeba</taxon>
    </lineage>
</organism>
<accession>A0A5K1UIY8</accession>
<comment type="caution">
    <text evidence="2">The sequence shown here is derived from an EMBL/GenBank/DDBJ whole genome shotgun (WGS) entry which is preliminary data.</text>
</comment>
<dbReference type="Proteomes" id="UP000078387">
    <property type="component" value="Unassembled WGS sequence"/>
</dbReference>
<name>A0A5K1UIY8_ENTHI</name>
<dbReference type="VEuPathDB" id="AmoebaDB:KM1_180240"/>
<gene>
    <name evidence="2" type="ORF">CL6EHI_192430</name>
</gene>
<dbReference type="EMBL" id="BDEQ01000001">
    <property type="protein sequence ID" value="GAT95048.1"/>
    <property type="molecule type" value="Genomic_DNA"/>
</dbReference>
<protein>
    <submittedName>
        <fullName evidence="2">Uncharacterized protein</fullName>
    </submittedName>
</protein>
<reference evidence="2 3" key="1">
    <citation type="submission" date="2016-05" db="EMBL/GenBank/DDBJ databases">
        <title>First whole genome sequencing of Entamoeba histolytica HM1:IMSS-clone-6.</title>
        <authorList>
            <person name="Mukherjee Avik.K."/>
            <person name="Izumyama S."/>
            <person name="Nakada-Tsukui K."/>
            <person name="Nozaki T."/>
        </authorList>
    </citation>
    <scope>NUCLEOTIDE SEQUENCE [LARGE SCALE GENOMIC DNA]</scope>
    <source>
        <strain evidence="2 3">HM1:IMSS clone 6</strain>
    </source>
</reference>
<feature type="region of interest" description="Disordered" evidence="1">
    <location>
        <begin position="47"/>
        <end position="73"/>
    </location>
</feature>